<feature type="chain" id="PRO_5011721347" evidence="1">
    <location>
        <begin position="20"/>
        <end position="247"/>
    </location>
</feature>
<dbReference type="RefSeq" id="WP_245752437.1">
    <property type="nucleotide sequence ID" value="NZ_FOJU01000001.1"/>
</dbReference>
<accession>A0A1I0V707</accession>
<dbReference type="GO" id="GO:0016853">
    <property type="term" value="F:isomerase activity"/>
    <property type="evidence" value="ECO:0007669"/>
    <property type="project" value="UniProtKB-KW"/>
</dbReference>
<evidence type="ECO:0000259" key="2">
    <source>
        <dbReference type="PROSITE" id="PS51352"/>
    </source>
</evidence>
<dbReference type="InterPro" id="IPR013766">
    <property type="entry name" value="Thioredoxin_domain"/>
</dbReference>
<protein>
    <submittedName>
        <fullName evidence="3">Protein-disulfide isomerase</fullName>
    </submittedName>
</protein>
<gene>
    <name evidence="3" type="ORF">SAMN05421688_0353</name>
</gene>
<keyword evidence="3" id="KW-0413">Isomerase</keyword>
<proteinExistence type="predicted"/>
<organism evidence="3 4">
    <name type="scientific">Poseidonocella pacifica</name>
    <dbReference type="NCBI Taxonomy" id="871651"/>
    <lineage>
        <taxon>Bacteria</taxon>
        <taxon>Pseudomonadati</taxon>
        <taxon>Pseudomonadota</taxon>
        <taxon>Alphaproteobacteria</taxon>
        <taxon>Rhodobacterales</taxon>
        <taxon>Roseobacteraceae</taxon>
        <taxon>Poseidonocella</taxon>
    </lineage>
</organism>
<keyword evidence="1" id="KW-0732">Signal</keyword>
<feature type="signal peptide" evidence="1">
    <location>
        <begin position="1"/>
        <end position="19"/>
    </location>
</feature>
<dbReference type="Pfam" id="PF01323">
    <property type="entry name" value="DSBA"/>
    <property type="match status" value="1"/>
</dbReference>
<dbReference type="InterPro" id="IPR001853">
    <property type="entry name" value="DSBA-like_thioredoxin_dom"/>
</dbReference>
<dbReference type="CDD" id="cd03023">
    <property type="entry name" value="DsbA_Com1_like"/>
    <property type="match status" value="1"/>
</dbReference>
<feature type="domain" description="Thioredoxin" evidence="2">
    <location>
        <begin position="53"/>
        <end position="245"/>
    </location>
</feature>
<dbReference type="Proteomes" id="UP000198796">
    <property type="component" value="Unassembled WGS sequence"/>
</dbReference>
<dbReference type="PROSITE" id="PS51352">
    <property type="entry name" value="THIOREDOXIN_2"/>
    <property type="match status" value="1"/>
</dbReference>
<dbReference type="STRING" id="871651.SAMN05421688_0353"/>
<dbReference type="SUPFAM" id="SSF52833">
    <property type="entry name" value="Thioredoxin-like"/>
    <property type="match status" value="1"/>
</dbReference>
<reference evidence="3 4" key="1">
    <citation type="submission" date="2016-10" db="EMBL/GenBank/DDBJ databases">
        <authorList>
            <person name="de Groot N.N."/>
        </authorList>
    </citation>
    <scope>NUCLEOTIDE SEQUENCE [LARGE SCALE GENOMIC DNA]</scope>
    <source>
        <strain evidence="3 4">DSM 29316</strain>
    </source>
</reference>
<sequence>MKRFAAALLSLSFALPAEADLSDMTASERENFRNEVRAYLLENPEVLMEAITVLEQRQATAETVADTDMIAQHAEALFEDGHSWIAGNPDGDLTLVEFADYRCGYCRRAHDEVKELIESDGNIRFVYKEFPILGEASLASSRFALATREVAGDEAYGAAQEALLGLNAEPSDAVLTRLANQLNLDGEAILAEMSSPKVNEIIRANHDLARALNINGTPTFVLGGEMLRGYVPLEQMREIVDEVREDS</sequence>
<dbReference type="EMBL" id="FOJU01000001">
    <property type="protein sequence ID" value="SFA72022.1"/>
    <property type="molecule type" value="Genomic_DNA"/>
</dbReference>
<dbReference type="InterPro" id="IPR051470">
    <property type="entry name" value="Thiol:disulfide_interchange"/>
</dbReference>
<dbReference type="GO" id="GO:0016491">
    <property type="term" value="F:oxidoreductase activity"/>
    <property type="evidence" value="ECO:0007669"/>
    <property type="project" value="InterPro"/>
</dbReference>
<evidence type="ECO:0000313" key="3">
    <source>
        <dbReference type="EMBL" id="SFA72022.1"/>
    </source>
</evidence>
<dbReference type="PANTHER" id="PTHR35272">
    <property type="entry name" value="THIOL:DISULFIDE INTERCHANGE PROTEIN DSBC-RELATED"/>
    <property type="match status" value="1"/>
</dbReference>
<dbReference type="AlphaFoldDB" id="A0A1I0V707"/>
<dbReference type="Gene3D" id="3.40.30.10">
    <property type="entry name" value="Glutaredoxin"/>
    <property type="match status" value="1"/>
</dbReference>
<evidence type="ECO:0000313" key="4">
    <source>
        <dbReference type="Proteomes" id="UP000198796"/>
    </source>
</evidence>
<dbReference type="InterPro" id="IPR041205">
    <property type="entry name" value="ScsC_N"/>
</dbReference>
<name>A0A1I0V707_9RHOB</name>
<evidence type="ECO:0000256" key="1">
    <source>
        <dbReference type="SAM" id="SignalP"/>
    </source>
</evidence>
<dbReference type="Pfam" id="PF18312">
    <property type="entry name" value="ScsC_N"/>
    <property type="match status" value="1"/>
</dbReference>
<dbReference type="InterPro" id="IPR036249">
    <property type="entry name" value="Thioredoxin-like_sf"/>
</dbReference>
<keyword evidence="4" id="KW-1185">Reference proteome</keyword>
<dbReference type="PANTHER" id="PTHR35272:SF3">
    <property type="entry name" value="THIOL:DISULFIDE INTERCHANGE PROTEIN DSBC"/>
    <property type="match status" value="1"/>
</dbReference>